<dbReference type="GeneID" id="303484727"/>
<protein>
    <recommendedName>
        <fullName evidence="2 5">Basal-body rod modification protein FlgD</fullName>
    </recommendedName>
</protein>
<keyword evidence="3 5" id="KW-1005">Bacterial flagellum biogenesis</keyword>
<evidence type="ECO:0000313" key="7">
    <source>
        <dbReference type="EMBL" id="ASR50733.1"/>
    </source>
</evidence>
<sequence>MTTIAGDFATTQTKTQTAAAKNSQESLGQAAFLKLMTAQLKFQDPFDPVDNQAMVGQMAQFSQVAGISEMNASLKAIAGGFGTSRLSEAASFIGRSVLQDGDTAHADAEGRYRGEFTVNAPAQNVAVEWLNAAGEVVHTQQLGNVNAGKVPFELISQDDAGNPVDVGALKVRVTGAAPATMSVWLPVTAVESSSNGAEAMLVTPAGNISAASARRIG</sequence>
<gene>
    <name evidence="7" type="ORF">B5J99_03965</name>
</gene>
<dbReference type="Pfam" id="PF03963">
    <property type="entry name" value="FlgD"/>
    <property type="match status" value="1"/>
</dbReference>
<evidence type="ECO:0000256" key="3">
    <source>
        <dbReference type="ARBA" id="ARBA00022795"/>
    </source>
</evidence>
<evidence type="ECO:0000256" key="4">
    <source>
        <dbReference type="ARBA" id="ARBA00024746"/>
    </source>
</evidence>
<evidence type="ECO:0000256" key="2">
    <source>
        <dbReference type="ARBA" id="ARBA00016013"/>
    </source>
</evidence>
<organism evidence="7 8">
    <name type="scientific">Blastomonas fulva</name>
    <dbReference type="NCBI Taxonomy" id="1550728"/>
    <lineage>
        <taxon>Bacteria</taxon>
        <taxon>Pseudomonadati</taxon>
        <taxon>Pseudomonadota</taxon>
        <taxon>Alphaproteobacteria</taxon>
        <taxon>Sphingomonadales</taxon>
        <taxon>Sphingomonadaceae</taxon>
        <taxon>Blastomonas</taxon>
    </lineage>
</organism>
<keyword evidence="8" id="KW-1185">Reference proteome</keyword>
<dbReference type="InterPro" id="IPR005648">
    <property type="entry name" value="FlgD"/>
</dbReference>
<accession>A0ABN5B177</accession>
<dbReference type="InterPro" id="IPR025965">
    <property type="entry name" value="FlgD/Vpr_Ig-like"/>
</dbReference>
<dbReference type="Proteomes" id="UP000258016">
    <property type="component" value="Chromosome"/>
</dbReference>
<dbReference type="RefSeq" id="WP_117351553.1">
    <property type="nucleotide sequence ID" value="NZ_CP020083.1"/>
</dbReference>
<evidence type="ECO:0000256" key="5">
    <source>
        <dbReference type="RuleBase" id="RU362076"/>
    </source>
</evidence>
<evidence type="ECO:0000259" key="6">
    <source>
        <dbReference type="Pfam" id="PF13860"/>
    </source>
</evidence>
<dbReference type="Gene3D" id="2.30.30.910">
    <property type="match status" value="1"/>
</dbReference>
<evidence type="ECO:0000256" key="1">
    <source>
        <dbReference type="ARBA" id="ARBA00010577"/>
    </source>
</evidence>
<dbReference type="Gene3D" id="2.60.40.4070">
    <property type="match status" value="1"/>
</dbReference>
<dbReference type="EMBL" id="CP020083">
    <property type="protein sequence ID" value="ASR50733.1"/>
    <property type="molecule type" value="Genomic_DNA"/>
</dbReference>
<evidence type="ECO:0000313" key="8">
    <source>
        <dbReference type="Proteomes" id="UP000258016"/>
    </source>
</evidence>
<proteinExistence type="inferred from homology"/>
<comment type="function">
    <text evidence="4 5">Required for flagellar hook formation. May act as a scaffolding protein.</text>
</comment>
<feature type="domain" description="FlgD/Vpr Ig-like" evidence="6">
    <location>
        <begin position="102"/>
        <end position="176"/>
    </location>
</feature>
<reference evidence="7 8" key="1">
    <citation type="submission" date="2017-03" db="EMBL/GenBank/DDBJ databases">
        <title>Complete genome sequence of Blastomonas fulva degrading microcsystin LR.</title>
        <authorList>
            <person name="Lee H.-g."/>
            <person name="Jin L."/>
            <person name="oh H.-M."/>
        </authorList>
    </citation>
    <scope>NUCLEOTIDE SEQUENCE [LARGE SCALE GENOMIC DNA]</scope>
    <source>
        <strain evidence="7 8">T2</strain>
    </source>
</reference>
<comment type="similarity">
    <text evidence="1 5">Belongs to the FlgD family.</text>
</comment>
<dbReference type="Pfam" id="PF13860">
    <property type="entry name" value="FlgD_ig"/>
    <property type="match status" value="1"/>
</dbReference>
<name>A0ABN5B177_9SPHN</name>